<feature type="coiled-coil region" evidence="7">
    <location>
        <begin position="370"/>
        <end position="419"/>
    </location>
</feature>
<evidence type="ECO:0000259" key="9">
    <source>
        <dbReference type="Pfam" id="PF12874"/>
    </source>
</evidence>
<feature type="region of interest" description="Disordered" evidence="8">
    <location>
        <begin position="446"/>
        <end position="469"/>
    </location>
</feature>
<accession>A0AAQ3NQV4</accession>
<dbReference type="Proteomes" id="UP001374535">
    <property type="component" value="Chromosome 4"/>
</dbReference>
<evidence type="ECO:0000256" key="7">
    <source>
        <dbReference type="SAM" id="Coils"/>
    </source>
</evidence>
<dbReference type="GO" id="GO:0003676">
    <property type="term" value="F:nucleic acid binding"/>
    <property type="evidence" value="ECO:0007669"/>
    <property type="project" value="InterPro"/>
</dbReference>
<proteinExistence type="predicted"/>
<dbReference type="Pfam" id="PF12874">
    <property type="entry name" value="zf-met"/>
    <property type="match status" value="1"/>
</dbReference>
<dbReference type="InterPro" id="IPR013087">
    <property type="entry name" value="Znf_C2H2_type"/>
</dbReference>
<dbReference type="GO" id="GO:0033314">
    <property type="term" value="P:mitotic DNA replication checkpoint signaling"/>
    <property type="evidence" value="ECO:0007669"/>
    <property type="project" value="TreeGrafter"/>
</dbReference>
<evidence type="ECO:0000256" key="8">
    <source>
        <dbReference type="SAM" id="MobiDB-lite"/>
    </source>
</evidence>
<keyword evidence="5 7" id="KW-0175">Coiled coil</keyword>
<dbReference type="GO" id="GO:0044773">
    <property type="term" value="P:mitotic DNA damage checkpoint signaling"/>
    <property type="evidence" value="ECO:0007669"/>
    <property type="project" value="TreeGrafter"/>
</dbReference>
<keyword evidence="3" id="KW-0863">Zinc-finger</keyword>
<organism evidence="10 11">
    <name type="scientific">Vigna mungo</name>
    <name type="common">Black gram</name>
    <name type="synonym">Phaseolus mungo</name>
    <dbReference type="NCBI Taxonomy" id="3915"/>
    <lineage>
        <taxon>Eukaryota</taxon>
        <taxon>Viridiplantae</taxon>
        <taxon>Streptophyta</taxon>
        <taxon>Embryophyta</taxon>
        <taxon>Tracheophyta</taxon>
        <taxon>Spermatophyta</taxon>
        <taxon>Magnoliopsida</taxon>
        <taxon>eudicotyledons</taxon>
        <taxon>Gunneridae</taxon>
        <taxon>Pentapetalae</taxon>
        <taxon>rosids</taxon>
        <taxon>fabids</taxon>
        <taxon>Fabales</taxon>
        <taxon>Fabaceae</taxon>
        <taxon>Papilionoideae</taxon>
        <taxon>50 kb inversion clade</taxon>
        <taxon>NPAAA clade</taxon>
        <taxon>indigoferoid/millettioid clade</taxon>
        <taxon>Phaseoleae</taxon>
        <taxon>Vigna</taxon>
    </lineage>
</organism>
<dbReference type="PANTHER" id="PTHR13278:SF0">
    <property type="entry name" value="ZINC FINGER PROTEIN 830"/>
    <property type="match status" value="1"/>
</dbReference>
<feature type="compositionally biased region" description="Basic and acidic residues" evidence="8">
    <location>
        <begin position="450"/>
        <end position="459"/>
    </location>
</feature>
<dbReference type="AlphaFoldDB" id="A0AAQ3NQV4"/>
<dbReference type="GO" id="GO:0008270">
    <property type="term" value="F:zinc ion binding"/>
    <property type="evidence" value="ECO:0007669"/>
    <property type="project" value="UniProtKB-KW"/>
</dbReference>
<feature type="compositionally biased region" description="Low complexity" evidence="8">
    <location>
        <begin position="247"/>
        <end position="259"/>
    </location>
</feature>
<feature type="compositionally biased region" description="Basic and acidic residues" evidence="8">
    <location>
        <begin position="206"/>
        <end position="222"/>
    </location>
</feature>
<dbReference type="InterPro" id="IPR040050">
    <property type="entry name" value="ZNF830-like"/>
</dbReference>
<keyword evidence="4" id="KW-0862">Zinc</keyword>
<evidence type="ECO:0000256" key="4">
    <source>
        <dbReference type="ARBA" id="ARBA00022833"/>
    </source>
</evidence>
<name>A0AAQ3NQV4_VIGMU</name>
<evidence type="ECO:0000313" key="10">
    <source>
        <dbReference type="EMBL" id="WVZ14636.1"/>
    </source>
</evidence>
<dbReference type="InterPro" id="IPR036236">
    <property type="entry name" value="Znf_C2H2_sf"/>
</dbReference>
<evidence type="ECO:0000256" key="3">
    <source>
        <dbReference type="ARBA" id="ARBA00022771"/>
    </source>
</evidence>
<dbReference type="SUPFAM" id="SSF57667">
    <property type="entry name" value="beta-beta-alpha zinc fingers"/>
    <property type="match status" value="1"/>
</dbReference>
<comment type="subcellular location">
    <subcellularLocation>
        <location evidence="1">Nucleus</location>
    </subcellularLocation>
</comment>
<sequence>MLTFQGKLVPLVNFFPIRRLALPINRNMDAQAKKKALFRAKLNAQKKEKRIESPLVRLVLVYNIHILLGAGKYMIGTGKCRRGRGIGEKENRTERSGNRTVEAGTERYNEFDQPVCRVCDVVLKSESLWDAHQVSRKHREAINNLKANAAGLTQQNNAKPVSDANIPKAKPEHPLGSQSKLPESSREVSKHQSSSVLPPGFFDDNDSGKKISDHLADSDLGRKPAVSAQNQALNFKKEKGHFHDNSAAESNVSEASTESKQTSVNSTDTEIKQVKGSLPEGFFDNKEADLRARGIKLVKPDVKYRDSFSYMASLKRGCTLESIVQPLIEVQKTSHSALYGCTPHSRGNFCSSLFCGICISLNGLELKMTLNSLKSSLRDEYKEFEKLIQEDLQEVDNRLEEEEIDAAEMIEEAESVEQKIFREKVEMLKKRRLDLKAANAAKRNKSSEVVAKESTHEDSSSDDESEENFAPISDFGHYGQIWAEYGLYGQIWADEAYDQELKFLVPFTDGSELRDLLDSPSKVEILRSKANPCQFFLEIVKHFENYITFAYLIKGTAFGQAL</sequence>
<dbReference type="EMBL" id="CP144697">
    <property type="protein sequence ID" value="WVZ14636.1"/>
    <property type="molecule type" value="Genomic_DNA"/>
</dbReference>
<feature type="region of interest" description="Disordered" evidence="8">
    <location>
        <begin position="149"/>
        <end position="223"/>
    </location>
</feature>
<dbReference type="GO" id="GO:0033260">
    <property type="term" value="P:nuclear DNA replication"/>
    <property type="evidence" value="ECO:0007669"/>
    <property type="project" value="TreeGrafter"/>
</dbReference>
<gene>
    <name evidence="10" type="ORF">V8G54_012202</name>
</gene>
<dbReference type="PANTHER" id="PTHR13278">
    <property type="entry name" value="ZINC FINGER PROTEIN 830"/>
    <property type="match status" value="1"/>
</dbReference>
<protein>
    <recommendedName>
        <fullName evidence="9">C2H2-type domain-containing protein</fullName>
    </recommendedName>
</protein>
<reference evidence="10 11" key="1">
    <citation type="journal article" date="2023" name="Life. Sci Alliance">
        <title>Evolutionary insights into 3D genome organization and epigenetic landscape of Vigna mungo.</title>
        <authorList>
            <person name="Junaid A."/>
            <person name="Singh B."/>
            <person name="Bhatia S."/>
        </authorList>
    </citation>
    <scope>NUCLEOTIDE SEQUENCE [LARGE SCALE GENOMIC DNA]</scope>
    <source>
        <strain evidence="10">Urdbean</strain>
    </source>
</reference>
<evidence type="ECO:0000256" key="1">
    <source>
        <dbReference type="ARBA" id="ARBA00004123"/>
    </source>
</evidence>
<feature type="region of interest" description="Disordered" evidence="8">
    <location>
        <begin position="240"/>
        <end position="269"/>
    </location>
</feature>
<keyword evidence="11" id="KW-1185">Reference proteome</keyword>
<evidence type="ECO:0000256" key="6">
    <source>
        <dbReference type="ARBA" id="ARBA00023242"/>
    </source>
</evidence>
<dbReference type="Gene3D" id="3.30.160.60">
    <property type="entry name" value="Classic Zinc Finger"/>
    <property type="match status" value="1"/>
</dbReference>
<keyword evidence="6" id="KW-0539">Nucleus</keyword>
<dbReference type="GO" id="GO:0005681">
    <property type="term" value="C:spliceosomal complex"/>
    <property type="evidence" value="ECO:0007669"/>
    <property type="project" value="InterPro"/>
</dbReference>
<keyword evidence="2" id="KW-0479">Metal-binding</keyword>
<evidence type="ECO:0000256" key="2">
    <source>
        <dbReference type="ARBA" id="ARBA00022723"/>
    </source>
</evidence>
<evidence type="ECO:0000313" key="11">
    <source>
        <dbReference type="Proteomes" id="UP001374535"/>
    </source>
</evidence>
<feature type="domain" description="C2H2-type" evidence="9">
    <location>
        <begin position="115"/>
        <end position="138"/>
    </location>
</feature>
<evidence type="ECO:0000256" key="5">
    <source>
        <dbReference type="ARBA" id="ARBA00023054"/>
    </source>
</evidence>